<dbReference type="Gene3D" id="1.20.1540.10">
    <property type="entry name" value="Rhomboid-like"/>
    <property type="match status" value="1"/>
</dbReference>
<dbReference type="EMBL" id="HBDV01001036">
    <property type="protein sequence ID" value="CAD8216388.1"/>
    <property type="molecule type" value="Transcribed_RNA"/>
</dbReference>
<dbReference type="Pfam" id="PF01694">
    <property type="entry name" value="Rhomboid"/>
    <property type="match status" value="1"/>
</dbReference>
<feature type="transmembrane region" description="Helical" evidence="7">
    <location>
        <begin position="170"/>
        <end position="188"/>
    </location>
</feature>
<keyword evidence="4 7" id="KW-1133">Transmembrane helix</keyword>
<evidence type="ECO:0000256" key="7">
    <source>
        <dbReference type="SAM" id="Phobius"/>
    </source>
</evidence>
<feature type="transmembrane region" description="Helical" evidence="7">
    <location>
        <begin position="88"/>
        <end position="108"/>
    </location>
</feature>
<evidence type="ECO:0000256" key="6">
    <source>
        <dbReference type="SAM" id="MobiDB-lite"/>
    </source>
</evidence>
<name>A0A7R9SVN7_9CHLO</name>
<organism evidence="9">
    <name type="scientific">Polyblepharides amylifera</name>
    <dbReference type="NCBI Taxonomy" id="1486889"/>
    <lineage>
        <taxon>Eukaryota</taxon>
        <taxon>Viridiplantae</taxon>
        <taxon>Chlorophyta</taxon>
        <taxon>Pyramimonadophyceae</taxon>
        <taxon>Pyramimonadales</taxon>
        <taxon>Polyblepharidaceae</taxon>
        <taxon>Polyblepharides</taxon>
    </lineage>
</organism>
<reference evidence="9" key="1">
    <citation type="submission" date="2021-01" db="EMBL/GenBank/DDBJ databases">
        <authorList>
            <person name="Corre E."/>
            <person name="Pelletier E."/>
            <person name="Niang G."/>
            <person name="Scheremetjew M."/>
            <person name="Finn R."/>
            <person name="Kale V."/>
            <person name="Holt S."/>
            <person name="Cochrane G."/>
            <person name="Meng A."/>
            <person name="Brown T."/>
            <person name="Cohen L."/>
        </authorList>
    </citation>
    <scope>NUCLEOTIDE SEQUENCE</scope>
    <source>
        <strain evidence="9">CCMP720</strain>
    </source>
</reference>
<dbReference type="PANTHER" id="PTHR43066">
    <property type="entry name" value="RHOMBOID-RELATED PROTEIN"/>
    <property type="match status" value="1"/>
</dbReference>
<dbReference type="InterPro" id="IPR009060">
    <property type="entry name" value="UBA-like_sf"/>
</dbReference>
<dbReference type="PANTHER" id="PTHR43066:SF21">
    <property type="entry name" value="UBIQUITIN-ASSOCIATED DOMAIN-CONTAINING PROTEIN 2"/>
    <property type="match status" value="1"/>
</dbReference>
<feature type="transmembrane region" description="Helical" evidence="7">
    <location>
        <begin position="54"/>
        <end position="76"/>
    </location>
</feature>
<gene>
    <name evidence="9" type="ORF">PAMY1081_LOCUS662</name>
</gene>
<dbReference type="SUPFAM" id="SSF144091">
    <property type="entry name" value="Rhomboid-like"/>
    <property type="match status" value="1"/>
</dbReference>
<dbReference type="AlphaFoldDB" id="A0A7R9SVN7"/>
<dbReference type="InterPro" id="IPR035952">
    <property type="entry name" value="Rhomboid-like_sf"/>
</dbReference>
<dbReference type="SMART" id="SM00165">
    <property type="entry name" value="UBA"/>
    <property type="match status" value="1"/>
</dbReference>
<comment type="subcellular location">
    <subcellularLocation>
        <location evidence="1">Membrane</location>
        <topology evidence="1">Multi-pass membrane protein</topology>
    </subcellularLocation>
</comment>
<evidence type="ECO:0000256" key="5">
    <source>
        <dbReference type="ARBA" id="ARBA00023136"/>
    </source>
</evidence>
<evidence type="ECO:0000313" key="9">
    <source>
        <dbReference type="EMBL" id="CAD8216388.1"/>
    </source>
</evidence>
<dbReference type="GO" id="GO:0016020">
    <property type="term" value="C:membrane"/>
    <property type="evidence" value="ECO:0007669"/>
    <property type="project" value="UniProtKB-SubCell"/>
</dbReference>
<keyword evidence="5 7" id="KW-0472">Membrane</keyword>
<evidence type="ECO:0000256" key="4">
    <source>
        <dbReference type="ARBA" id="ARBA00022989"/>
    </source>
</evidence>
<comment type="similarity">
    <text evidence="2">Belongs to the peptidase S54 family.</text>
</comment>
<dbReference type="Gene3D" id="1.10.8.10">
    <property type="entry name" value="DNA helicase RuvA subunit, C-terminal domain"/>
    <property type="match status" value="1"/>
</dbReference>
<evidence type="ECO:0000256" key="1">
    <source>
        <dbReference type="ARBA" id="ARBA00004141"/>
    </source>
</evidence>
<protein>
    <recommendedName>
        <fullName evidence="8">UBA domain-containing protein</fullName>
    </recommendedName>
</protein>
<dbReference type="InterPro" id="IPR015940">
    <property type="entry name" value="UBA"/>
</dbReference>
<evidence type="ECO:0000256" key="2">
    <source>
        <dbReference type="ARBA" id="ARBA00009045"/>
    </source>
</evidence>
<feature type="transmembrane region" description="Helical" evidence="7">
    <location>
        <begin position="120"/>
        <end position="137"/>
    </location>
</feature>
<evidence type="ECO:0000256" key="3">
    <source>
        <dbReference type="ARBA" id="ARBA00022692"/>
    </source>
</evidence>
<dbReference type="GO" id="GO:0004252">
    <property type="term" value="F:serine-type endopeptidase activity"/>
    <property type="evidence" value="ECO:0007669"/>
    <property type="project" value="InterPro"/>
</dbReference>
<sequence>MQQAELGGFHNAPISKGILGTVVGCSLLAQTLKSVAECELSGAVFNKLEIWRLFSSNVCFGSPGETLFGAILLYYFRMFERQKGSAKFGAQVFICSLVSTAMQTLAVLTTSAHTEGLGSGPYGLIFSLVVQFVLDVPASARFKLLGVPLTDKIFIYLAAAQFLFSSPGAAILPAVSGLLAGILFRVNFLGMRNCRLPSIVNAFFSRTLGPLLRSSRPAVQSGARRATLPQRDGNRSQPGGTQGYNEQLLPGLAGFGGMGGEGGGGDMFPQQIIPPPPGAVETMEAMGFPREQALRALAAANNDVNTAAHFLLQGGAV</sequence>
<proteinExistence type="inferred from homology"/>
<feature type="domain" description="UBA" evidence="8">
    <location>
        <begin position="267"/>
        <end position="314"/>
    </location>
</feature>
<feature type="region of interest" description="Disordered" evidence="6">
    <location>
        <begin position="215"/>
        <end position="243"/>
    </location>
</feature>
<dbReference type="Pfam" id="PF00627">
    <property type="entry name" value="UBA"/>
    <property type="match status" value="1"/>
</dbReference>
<dbReference type="SUPFAM" id="SSF46934">
    <property type="entry name" value="UBA-like"/>
    <property type="match status" value="1"/>
</dbReference>
<accession>A0A7R9SVN7</accession>
<keyword evidence="3 7" id="KW-0812">Transmembrane</keyword>
<evidence type="ECO:0000259" key="8">
    <source>
        <dbReference type="PROSITE" id="PS50030"/>
    </source>
</evidence>
<dbReference type="InterPro" id="IPR022764">
    <property type="entry name" value="Peptidase_S54_rhomboid_dom"/>
</dbReference>
<dbReference type="PROSITE" id="PS50030">
    <property type="entry name" value="UBA"/>
    <property type="match status" value="1"/>
</dbReference>